<dbReference type="PROSITE" id="PS51257">
    <property type="entry name" value="PROKAR_LIPOPROTEIN"/>
    <property type="match status" value="1"/>
</dbReference>
<proteinExistence type="predicted"/>
<feature type="region of interest" description="Disordered" evidence="1">
    <location>
        <begin position="49"/>
        <end position="85"/>
    </location>
</feature>
<protein>
    <recommendedName>
        <fullName evidence="5">Anther-specific protein BCP1</fullName>
    </recommendedName>
</protein>
<dbReference type="EMBL" id="QJKJ01005654">
    <property type="protein sequence ID" value="RDX89488.1"/>
    <property type="molecule type" value="Genomic_DNA"/>
</dbReference>
<evidence type="ECO:0008006" key="5">
    <source>
        <dbReference type="Google" id="ProtNLM"/>
    </source>
</evidence>
<reference evidence="3" key="1">
    <citation type="submission" date="2018-05" db="EMBL/GenBank/DDBJ databases">
        <title>Draft genome of Mucuna pruriens seed.</title>
        <authorList>
            <person name="Nnadi N.E."/>
            <person name="Vos R."/>
            <person name="Hasami M.H."/>
            <person name="Devisetty U.K."/>
            <person name="Aguiy J.C."/>
        </authorList>
    </citation>
    <scope>NUCLEOTIDE SEQUENCE [LARGE SCALE GENOMIC DNA]</scope>
    <source>
        <strain evidence="3">JCA_2017</strain>
    </source>
</reference>
<keyword evidence="4" id="KW-1185">Reference proteome</keyword>
<comment type="caution">
    <text evidence="3">The sequence shown here is derived from an EMBL/GenBank/DDBJ whole genome shotgun (WGS) entry which is preliminary data.</text>
</comment>
<evidence type="ECO:0000256" key="1">
    <source>
        <dbReference type="SAM" id="MobiDB-lite"/>
    </source>
</evidence>
<evidence type="ECO:0000313" key="4">
    <source>
        <dbReference type="Proteomes" id="UP000257109"/>
    </source>
</evidence>
<evidence type="ECO:0000256" key="2">
    <source>
        <dbReference type="SAM" id="SignalP"/>
    </source>
</evidence>
<name>A0A371GG13_MUCPR</name>
<feature type="non-terminal residue" evidence="3">
    <location>
        <position position="1"/>
    </location>
</feature>
<feature type="signal peptide" evidence="2">
    <location>
        <begin position="1"/>
        <end position="23"/>
    </location>
</feature>
<keyword evidence="2" id="KW-0732">Signal</keyword>
<gene>
    <name evidence="3" type="ORF">CR513_28782</name>
</gene>
<dbReference type="AlphaFoldDB" id="A0A371GG13"/>
<sequence length="110" mass="10945">MARASTVVVLTLVMFALIGMACAADSAATPDNSSDDDYVLDGDDDYSIGSFSADADSPNSVVPGPLGGPVPPGAFDHAQGSPSSAVSSDLHRFSAVAGTASAALAGLFYF</sequence>
<organism evidence="3 4">
    <name type="scientific">Mucuna pruriens</name>
    <name type="common">Velvet bean</name>
    <name type="synonym">Dolichos pruriens</name>
    <dbReference type="NCBI Taxonomy" id="157652"/>
    <lineage>
        <taxon>Eukaryota</taxon>
        <taxon>Viridiplantae</taxon>
        <taxon>Streptophyta</taxon>
        <taxon>Embryophyta</taxon>
        <taxon>Tracheophyta</taxon>
        <taxon>Spermatophyta</taxon>
        <taxon>Magnoliopsida</taxon>
        <taxon>eudicotyledons</taxon>
        <taxon>Gunneridae</taxon>
        <taxon>Pentapetalae</taxon>
        <taxon>rosids</taxon>
        <taxon>fabids</taxon>
        <taxon>Fabales</taxon>
        <taxon>Fabaceae</taxon>
        <taxon>Papilionoideae</taxon>
        <taxon>50 kb inversion clade</taxon>
        <taxon>NPAAA clade</taxon>
        <taxon>indigoferoid/millettioid clade</taxon>
        <taxon>Phaseoleae</taxon>
        <taxon>Mucuna</taxon>
    </lineage>
</organism>
<feature type="chain" id="PRO_5016795305" description="Anther-specific protein BCP1" evidence="2">
    <location>
        <begin position="24"/>
        <end position="110"/>
    </location>
</feature>
<evidence type="ECO:0000313" key="3">
    <source>
        <dbReference type="EMBL" id="RDX89488.1"/>
    </source>
</evidence>
<dbReference type="Proteomes" id="UP000257109">
    <property type="component" value="Unassembled WGS sequence"/>
</dbReference>
<accession>A0A371GG13</accession>